<dbReference type="RefSeq" id="WP_224477756.1">
    <property type="nucleotide sequence ID" value="NZ_JAIUJS010000003.1"/>
</dbReference>
<reference evidence="3" key="1">
    <citation type="submission" date="2023-07" db="EMBL/GenBank/DDBJ databases">
        <authorList>
            <person name="Yue Y."/>
        </authorList>
    </citation>
    <scope>NUCLEOTIDE SEQUENCE [LARGE SCALE GENOMIC DNA]</scope>
    <source>
        <strain evidence="3">2Y89</strain>
    </source>
</reference>
<evidence type="ECO:0000313" key="3">
    <source>
        <dbReference type="Proteomes" id="UP001198402"/>
    </source>
</evidence>
<protein>
    <submittedName>
        <fullName evidence="2">Uncharacterized protein</fullName>
    </submittedName>
</protein>
<keyword evidence="1" id="KW-0812">Transmembrane</keyword>
<keyword evidence="1" id="KW-0472">Membrane</keyword>
<gene>
    <name evidence="2" type="ORF">LBV24_06335</name>
</gene>
<comment type="caution">
    <text evidence="2">The sequence shown here is derived from an EMBL/GenBank/DDBJ whole genome shotgun (WGS) entry which is preliminary data.</text>
</comment>
<sequence length="131" mass="15623">MELLNYFLVFLGIQIILVAYFLFTRQRIKSEFKVDNKSNRSFSLNSARNRKMCNKPNSYCSTMNMKEELKRNRRQLRRHIMTLNYLTKLESSKTDLKNITPVVDMANIKQKLNREVIRNAKLVKHYESMVA</sequence>
<evidence type="ECO:0000313" key="2">
    <source>
        <dbReference type="EMBL" id="MCA0152826.1"/>
    </source>
</evidence>
<proteinExistence type="predicted"/>
<dbReference type="EMBL" id="JAIUJS010000003">
    <property type="protein sequence ID" value="MCA0152826.1"/>
    <property type="molecule type" value="Genomic_DNA"/>
</dbReference>
<organism evidence="2 3">
    <name type="scientific">Winogradskyella vincentii</name>
    <dbReference type="NCBI Taxonomy" id="2877122"/>
    <lineage>
        <taxon>Bacteria</taxon>
        <taxon>Pseudomonadati</taxon>
        <taxon>Bacteroidota</taxon>
        <taxon>Flavobacteriia</taxon>
        <taxon>Flavobacteriales</taxon>
        <taxon>Flavobacteriaceae</taxon>
        <taxon>Winogradskyella</taxon>
    </lineage>
</organism>
<keyword evidence="1" id="KW-1133">Transmembrane helix</keyword>
<evidence type="ECO:0000256" key="1">
    <source>
        <dbReference type="SAM" id="Phobius"/>
    </source>
</evidence>
<dbReference type="Proteomes" id="UP001198402">
    <property type="component" value="Unassembled WGS sequence"/>
</dbReference>
<feature type="transmembrane region" description="Helical" evidence="1">
    <location>
        <begin position="6"/>
        <end position="23"/>
    </location>
</feature>
<accession>A0ABS7XZQ1</accession>
<keyword evidence="3" id="KW-1185">Reference proteome</keyword>
<name>A0ABS7XZQ1_9FLAO</name>